<dbReference type="Proteomes" id="UP001244011">
    <property type="component" value="Unassembled WGS sequence"/>
</dbReference>
<accession>A0AAJ0FL29</accession>
<dbReference type="EMBL" id="MU838997">
    <property type="protein sequence ID" value="KAK1772226.1"/>
    <property type="molecule type" value="Genomic_DNA"/>
</dbReference>
<feature type="compositionally biased region" description="Polar residues" evidence="1">
    <location>
        <begin position="402"/>
        <end position="417"/>
    </location>
</feature>
<evidence type="ECO:0000256" key="1">
    <source>
        <dbReference type="SAM" id="MobiDB-lite"/>
    </source>
</evidence>
<reference evidence="3" key="1">
    <citation type="submission" date="2023-06" db="EMBL/GenBank/DDBJ databases">
        <title>Genome-scale phylogeny and comparative genomics of the fungal order Sordariales.</title>
        <authorList>
            <consortium name="Lawrence Berkeley National Laboratory"/>
            <person name="Hensen N."/>
            <person name="Bonometti L."/>
            <person name="Westerberg I."/>
            <person name="Brannstrom I.O."/>
            <person name="Guillou S."/>
            <person name="Cros-Aarteil S."/>
            <person name="Calhoun S."/>
            <person name="Haridas S."/>
            <person name="Kuo A."/>
            <person name="Mondo S."/>
            <person name="Pangilinan J."/>
            <person name="Riley R."/>
            <person name="Labutti K."/>
            <person name="Andreopoulos B."/>
            <person name="Lipzen A."/>
            <person name="Chen C."/>
            <person name="Yanf M."/>
            <person name="Daum C."/>
            <person name="Ng V."/>
            <person name="Clum A."/>
            <person name="Steindorff A."/>
            <person name="Ohm R."/>
            <person name="Martin F."/>
            <person name="Silar P."/>
            <person name="Natvig D."/>
            <person name="Lalanne C."/>
            <person name="Gautier V."/>
            <person name="Ament-Velasquez S.L."/>
            <person name="Kruys A."/>
            <person name="Hutchinson M.I."/>
            <person name="Powell A.J."/>
            <person name="Barry K."/>
            <person name="Miller A.N."/>
            <person name="Grigoriev I.V."/>
            <person name="Debuchy R."/>
            <person name="Gladieux P."/>
            <person name="Thoren M.H."/>
            <person name="Johannesson H."/>
        </authorList>
    </citation>
    <scope>NUCLEOTIDE SEQUENCE</scope>
    <source>
        <strain evidence="3">8032-3</strain>
    </source>
</reference>
<dbReference type="AlphaFoldDB" id="A0AAJ0FL29"/>
<feature type="region of interest" description="Disordered" evidence="1">
    <location>
        <begin position="377"/>
        <end position="426"/>
    </location>
</feature>
<organism evidence="3 4">
    <name type="scientific">Phialemonium atrogriseum</name>
    <dbReference type="NCBI Taxonomy" id="1093897"/>
    <lineage>
        <taxon>Eukaryota</taxon>
        <taxon>Fungi</taxon>
        <taxon>Dikarya</taxon>
        <taxon>Ascomycota</taxon>
        <taxon>Pezizomycotina</taxon>
        <taxon>Sordariomycetes</taxon>
        <taxon>Sordariomycetidae</taxon>
        <taxon>Cephalothecales</taxon>
        <taxon>Cephalothecaceae</taxon>
        <taxon>Phialemonium</taxon>
    </lineage>
</organism>
<gene>
    <name evidence="3" type="ORF">QBC33DRAFT_553680</name>
</gene>
<feature type="region of interest" description="Disordered" evidence="1">
    <location>
        <begin position="491"/>
        <end position="523"/>
    </location>
</feature>
<keyword evidence="4" id="KW-1185">Reference proteome</keyword>
<dbReference type="RefSeq" id="XP_060288439.1">
    <property type="nucleotide sequence ID" value="XM_060429435.1"/>
</dbReference>
<feature type="region of interest" description="Disordered" evidence="1">
    <location>
        <begin position="574"/>
        <end position="624"/>
    </location>
</feature>
<feature type="chain" id="PRO_5042463542" evidence="2">
    <location>
        <begin position="21"/>
        <end position="704"/>
    </location>
</feature>
<feature type="compositionally biased region" description="Low complexity" evidence="1">
    <location>
        <begin position="502"/>
        <end position="516"/>
    </location>
</feature>
<feature type="signal peptide" evidence="2">
    <location>
        <begin position="1"/>
        <end position="20"/>
    </location>
</feature>
<sequence length="704" mass="70987">MMFPSTGALAGALFAGLSLASPAPFYLSNSRIGVPTDVDVTLDTRTLKPVSFDLDRFWNDEILFQGVSSPAIEGVQEAIQLGLRLPQAAVSGAVSVQLNHRFLHEPTLRVNLGGVKVYIELDLAASAGVAQSVEIVASPKLSLAVPGLAEVDIGAGFALDLVVAASAAVELTGGVYVTLPDNAFVEVNILTKEIVEANLEGLLAQSLPLAIGAAVDLSTEIDLSIGLRLRTEVSISAGVHLLGLDIGAGADVAIWISLFDYTTTIVATSSCPVALAEVFEFSAGVAIKVDVEVGEVLDLTLAPSVIVTLATLPVVKVCIPERGYGGSFGSNEGVLIGNDNTSIGGSEPSASVSNGSGVPTGGLGSVVPSGVSAVSTAASESLTQQPPSGTAVVTDGTFPTALPNSASGSWNNSNYPETSGGSGNLVTSTTTTTATYTITSCAASVPNCPASYTQKVVTSTVIVKTTVCPATATGTGYIPYPSAGASYVPTTSQAMPSPTGAPSTMTPCATPTTSTHTPPPNYPTPVPTVTISDTTTVCPATETGYRTATPSAPGYPGEVPATTTGYETTVPVPTGYPTQSESEVPVPTGYPTESESEIPVPTGYPTESEVPVPSGYPTQSQPEEVPVPTAYETETLVPVPTGGYEAVPPQVSAPPATGGVVYPTGTGAWVPPAVTPSAIVTAGASRKIAGGIAAAAVPILAALL</sequence>
<comment type="caution">
    <text evidence="3">The sequence shown here is derived from an EMBL/GenBank/DDBJ whole genome shotgun (WGS) entry which is preliminary data.</text>
</comment>
<name>A0AAJ0FL29_9PEZI</name>
<evidence type="ECO:0000313" key="3">
    <source>
        <dbReference type="EMBL" id="KAK1772226.1"/>
    </source>
</evidence>
<evidence type="ECO:0000313" key="4">
    <source>
        <dbReference type="Proteomes" id="UP001244011"/>
    </source>
</evidence>
<proteinExistence type="predicted"/>
<dbReference type="GeneID" id="85312622"/>
<keyword evidence="2" id="KW-0732">Signal</keyword>
<evidence type="ECO:0000256" key="2">
    <source>
        <dbReference type="SAM" id="SignalP"/>
    </source>
</evidence>
<protein>
    <submittedName>
        <fullName evidence="3">Uncharacterized protein</fullName>
    </submittedName>
</protein>